<feature type="signal peptide" evidence="1">
    <location>
        <begin position="1"/>
        <end position="27"/>
    </location>
</feature>
<dbReference type="SUPFAM" id="SSF49464">
    <property type="entry name" value="Carboxypeptidase regulatory domain-like"/>
    <property type="match status" value="1"/>
</dbReference>
<dbReference type="InterPro" id="IPR008969">
    <property type="entry name" value="CarboxyPept-like_regulatory"/>
</dbReference>
<dbReference type="KEGG" id="tvd:SG34_022585"/>
<dbReference type="InterPro" id="IPR013783">
    <property type="entry name" value="Ig-like_fold"/>
</dbReference>
<evidence type="ECO:0000256" key="1">
    <source>
        <dbReference type="SAM" id="SignalP"/>
    </source>
</evidence>
<sequence length="1147" mass="118910">MNTIKEVCRWITLTFFLFISQQTFATAAEPLGDWIANGLLEVHMSNPARSRRSPDATVDVNLVNTSDEAISGPVRLVVDTLTPDLVSISNGDGELEGKVYFTLIPEDGQLLPGDPSPVKTIVVAGGGDNIFEMSADAYVPKPANTLVVDITSPDTLLTVGSSPIQVSGTINTPEAQLTLNGVVVSHSAGTFNASVELIEGFNTIVARATTADGQQVTDSIVVSLDLTPPYLTIESHQQDQEVYTDKITVTGLVNDIVRGTVEAEQASVEVNGITAVIANRSYAAQDVPLTEGENTITVTGVDQAGNSASISQTIIYKLVLGGKLTLVSGQDQSGEIATQLSEPLTVKLVDAQGAGIAGETVVFRVTQGAGIVGADGDDFGRAVIVETDAQGMASTVYQLGYRTGVANHKVKAKVVGYENEIIFHASATSVIGDKISINSGNNQRGIAGQTLPAPFVVAVTDSGANTVKGARVRFDVLVGDGKLQNGEASFETLTDSDGRASAQLTLGELEGIDAQRVQATLIDAPPGQELTAGFMATAFVAADPGDTSVTGIILDNQDTPIPGVTIRIEDTDRIAISDAQGQFKIEQAPVGPVHLIADGSTATVLGEYPALSYHLVTVAGVENPLSAPIYMVKLDTDNAVLAGPEDAVLTLDSFPGFKLEIAKDSVTFPDGSREGYVSVTAVNASKVPMAPPNGMQPQFIVTIQPVGATFEPAARLTLPNVDGHAPGAQVEMYSFDHDLEEFVSIGLGSVSDDGSVISSNPGVGVVKAGWHCGSQPGGSGTAHNCPTCQKCEGSSCVRDPAQDNNPIEQQTPGDCKTNLCKGTRPDTGDVPTNDTEGDCKKPGCDGDNPVFDIPDDNDIKEDDKECAKCSGGEKIPDRSKDDQKCGGSDPAKACYTCKDGSCGNNCDASDATTKKATSAPAGFTKLLEGTIAGINAIPNVVANYGGIAMSGYVIEGEHCCTDCTKGDVKADYTIVGGEIGGSGNVIAAGAGIATGFGPKYFGSFKMSGKFVLAPLAGEGTFSLSAKGESQKQSTCQEADCTELSIQTGANFAIGSIGDISGKVEYCDTPADCDLELLAARGRAEATGNISFTVKGNSFLGDSCPSGSFSSEVAKISLLARAMVQGTVGGIYSYEAEIKKEIVLYDGK</sequence>
<reference evidence="2 3" key="1">
    <citation type="journal article" date="2015" name="Genome Announc.">
        <title>Draft Genome Sequences of Marine Isolates of Thalassomonas viridans and Thalassomonas actiniarum.</title>
        <authorList>
            <person name="Olonade I."/>
            <person name="van Zyl L.J."/>
            <person name="Trindade M."/>
        </authorList>
    </citation>
    <scope>NUCLEOTIDE SEQUENCE [LARGE SCALE GENOMIC DNA]</scope>
    <source>
        <strain evidence="2 3">XOM25</strain>
    </source>
</reference>
<name>A0AAE9Z2N5_9GAMM</name>
<dbReference type="Pfam" id="PF09136">
    <property type="entry name" value="Glucodextran_B"/>
    <property type="match status" value="1"/>
</dbReference>
<keyword evidence="1" id="KW-0732">Signal</keyword>
<dbReference type="Gene3D" id="2.60.40.1120">
    <property type="entry name" value="Carboxypeptidase-like, regulatory domain"/>
    <property type="match status" value="1"/>
</dbReference>
<keyword evidence="3" id="KW-1185">Reference proteome</keyword>
<dbReference type="EMBL" id="CP059733">
    <property type="protein sequence ID" value="WDE04118.1"/>
    <property type="molecule type" value="Genomic_DNA"/>
</dbReference>
<feature type="chain" id="PRO_5042113549" description="Big-1 domain-containing protein" evidence="1">
    <location>
        <begin position="28"/>
        <end position="1147"/>
    </location>
</feature>
<proteinExistence type="predicted"/>
<protein>
    <recommendedName>
        <fullName evidence="4">Big-1 domain-containing protein</fullName>
    </recommendedName>
</protein>
<dbReference type="Proteomes" id="UP000032352">
    <property type="component" value="Chromosome"/>
</dbReference>
<evidence type="ECO:0000313" key="2">
    <source>
        <dbReference type="EMBL" id="WDE04118.1"/>
    </source>
</evidence>
<evidence type="ECO:0008006" key="4">
    <source>
        <dbReference type="Google" id="ProtNLM"/>
    </source>
</evidence>
<evidence type="ECO:0000313" key="3">
    <source>
        <dbReference type="Proteomes" id="UP000032352"/>
    </source>
</evidence>
<reference evidence="2 3" key="2">
    <citation type="journal article" date="2022" name="Mar. Drugs">
        <title>Bioassay-Guided Fractionation Leads to the Detection of Cholic Acid Generated by the Rare Thalassomonas sp.</title>
        <authorList>
            <person name="Pheiffer F."/>
            <person name="Schneider Y.K."/>
            <person name="Hansen E.H."/>
            <person name="Andersen J.H."/>
            <person name="Isaksson J."/>
            <person name="Busche T."/>
            <person name="R C."/>
            <person name="Kalinowski J."/>
            <person name="Zyl L.V."/>
            <person name="Trindade M."/>
        </authorList>
    </citation>
    <scope>NUCLEOTIDE SEQUENCE [LARGE SCALE GENOMIC DNA]</scope>
    <source>
        <strain evidence="2 3">XOM25</strain>
    </source>
</reference>
<organism evidence="2 3">
    <name type="scientific">Thalassomonas viridans</name>
    <dbReference type="NCBI Taxonomy" id="137584"/>
    <lineage>
        <taxon>Bacteria</taxon>
        <taxon>Pseudomonadati</taxon>
        <taxon>Pseudomonadota</taxon>
        <taxon>Gammaproteobacteria</taxon>
        <taxon>Alteromonadales</taxon>
        <taxon>Colwelliaceae</taxon>
        <taxon>Thalassomonas</taxon>
    </lineage>
</organism>
<dbReference type="AlphaFoldDB" id="A0AAE9Z2N5"/>
<gene>
    <name evidence="2" type="ORF">SG34_022585</name>
</gene>
<dbReference type="RefSeq" id="WP_152647254.1">
    <property type="nucleotide sequence ID" value="NZ_CP059733.1"/>
</dbReference>
<accession>A0AAE9Z2N5</accession>
<dbReference type="Gene3D" id="2.60.40.10">
    <property type="entry name" value="Immunoglobulins"/>
    <property type="match status" value="3"/>
</dbReference>